<keyword evidence="3" id="KW-1185">Reference proteome</keyword>
<accession>A0A8T2S5A4</accession>
<evidence type="ECO:0000256" key="1">
    <source>
        <dbReference type="SAM" id="MobiDB-lite"/>
    </source>
</evidence>
<sequence length="141" mass="16375">MLPEPHDKESTEHLTQFCMSAWEKQPESTRKTTSERPSVDTVEAQNKEARGMVWEGIPSSIWDEHTFLTSLKLHSIFSFGDIILDRKVCDDYRLQDSNIEGTDDTVHDSTFQRRFNIISAQTYLDCLRHPRLIIWLIPLGP</sequence>
<protein>
    <submittedName>
        <fullName evidence="2">Uncharacterized protein</fullName>
    </submittedName>
</protein>
<comment type="caution">
    <text evidence="2">The sequence shown here is derived from an EMBL/GenBank/DDBJ whole genome shotgun (WGS) entry which is preliminary data.</text>
</comment>
<organism evidence="2 3">
    <name type="scientific">Ceratopteris richardii</name>
    <name type="common">Triangle waterfern</name>
    <dbReference type="NCBI Taxonomy" id="49495"/>
    <lineage>
        <taxon>Eukaryota</taxon>
        <taxon>Viridiplantae</taxon>
        <taxon>Streptophyta</taxon>
        <taxon>Embryophyta</taxon>
        <taxon>Tracheophyta</taxon>
        <taxon>Polypodiopsida</taxon>
        <taxon>Polypodiidae</taxon>
        <taxon>Polypodiales</taxon>
        <taxon>Pteridineae</taxon>
        <taxon>Pteridaceae</taxon>
        <taxon>Parkerioideae</taxon>
        <taxon>Ceratopteris</taxon>
    </lineage>
</organism>
<evidence type="ECO:0000313" key="3">
    <source>
        <dbReference type="Proteomes" id="UP000825935"/>
    </source>
</evidence>
<gene>
    <name evidence="2" type="ORF">KP509_22G001500</name>
</gene>
<proteinExistence type="predicted"/>
<dbReference type="EMBL" id="CM035427">
    <property type="protein sequence ID" value="KAH7306199.1"/>
    <property type="molecule type" value="Genomic_DNA"/>
</dbReference>
<dbReference type="AlphaFoldDB" id="A0A8T2S5A4"/>
<dbReference type="Proteomes" id="UP000825935">
    <property type="component" value="Chromosome 22"/>
</dbReference>
<evidence type="ECO:0000313" key="2">
    <source>
        <dbReference type="EMBL" id="KAH7306199.1"/>
    </source>
</evidence>
<feature type="region of interest" description="Disordered" evidence="1">
    <location>
        <begin position="22"/>
        <end position="47"/>
    </location>
</feature>
<feature type="compositionally biased region" description="Basic and acidic residues" evidence="1">
    <location>
        <begin position="24"/>
        <end position="38"/>
    </location>
</feature>
<reference evidence="2" key="1">
    <citation type="submission" date="2021-08" db="EMBL/GenBank/DDBJ databases">
        <title>WGS assembly of Ceratopteris richardii.</title>
        <authorList>
            <person name="Marchant D.B."/>
            <person name="Chen G."/>
            <person name="Jenkins J."/>
            <person name="Shu S."/>
            <person name="Leebens-Mack J."/>
            <person name="Grimwood J."/>
            <person name="Schmutz J."/>
            <person name="Soltis P."/>
            <person name="Soltis D."/>
            <person name="Chen Z.-H."/>
        </authorList>
    </citation>
    <scope>NUCLEOTIDE SEQUENCE</scope>
    <source>
        <strain evidence="2">Whitten #5841</strain>
        <tissue evidence="2">Leaf</tissue>
    </source>
</reference>
<name>A0A8T2S5A4_CERRI</name>